<protein>
    <submittedName>
        <fullName evidence="1">Orf138b</fullName>
    </submittedName>
</protein>
<reference evidence="1" key="1">
    <citation type="journal article" date="2014" name="Mitochondrion">
        <title>Comparative analysis of 11 Brassicales mitochondrial genomes and the mitochondrial transcriptome of Brassica oleracea.</title>
        <authorList>
            <person name="Grewe F."/>
            <person name="Edger P.P."/>
            <person name="Keren I."/>
            <person name="Sultan L."/>
            <person name="Pires J.C."/>
            <person name="Ostersetzer-Biran O."/>
            <person name="Mower J.P."/>
        </authorList>
    </citation>
    <scope>NUCLEOTIDE SEQUENCE</scope>
</reference>
<keyword evidence="1" id="KW-0496">Mitochondrion</keyword>
<accession>A0A068BBY1</accession>
<dbReference type="GeneID" id="19737039"/>
<proteinExistence type="predicted"/>
<evidence type="ECO:0000313" key="1">
    <source>
        <dbReference type="EMBL" id="AIC83420.1"/>
    </source>
</evidence>
<dbReference type="AlphaFoldDB" id="A0A068BBY1"/>
<dbReference type="EMBL" id="KJ820684">
    <property type="protein sequence ID" value="AIC83420.1"/>
    <property type="molecule type" value="Genomic_DNA"/>
</dbReference>
<organism evidence="1">
    <name type="scientific">Batis maritima</name>
    <name type="common">Maritime saltwort</name>
    <dbReference type="NCBI Taxonomy" id="4436"/>
    <lineage>
        <taxon>Eukaryota</taxon>
        <taxon>Viridiplantae</taxon>
        <taxon>Streptophyta</taxon>
        <taxon>Embryophyta</taxon>
        <taxon>Tracheophyta</taxon>
        <taxon>Spermatophyta</taxon>
        <taxon>Magnoliopsida</taxon>
        <taxon>eudicotyledons</taxon>
        <taxon>Gunneridae</taxon>
        <taxon>Pentapetalae</taxon>
        <taxon>rosids</taxon>
        <taxon>malvids</taxon>
        <taxon>Brassicales</taxon>
        <taxon>Bataceae</taxon>
        <taxon>Batis</taxon>
    </lineage>
</organism>
<sequence>MPLHRYTDYACPYINVSIPSCYPRSRGSFLDNISKSSLTALFPSLLTILLVRSSVPLSVRQAGKRTRVGVASPKSRQPREVGAEGTSGLPYSLPLLAAYEKAFKAKRFPAIATTIAQPFGEELSCAEMLTITRAHLTA</sequence>
<geneLocation type="mitochondrion" evidence="1"/>
<gene>
    <name evidence="1" type="primary">orf138b</name>
</gene>
<dbReference type="RefSeq" id="YP_009045817.1">
    <property type="nucleotide sequence ID" value="NC_024429.1"/>
</dbReference>
<name>A0A068BBY1_BATMA</name>